<dbReference type="STRING" id="400727.A0A2T7PX67"/>
<protein>
    <submittedName>
        <fullName evidence="9">Uncharacterized protein</fullName>
    </submittedName>
</protein>
<dbReference type="InterPro" id="IPR050705">
    <property type="entry name" value="Cytochrome_P450_3A"/>
</dbReference>
<evidence type="ECO:0000256" key="1">
    <source>
        <dbReference type="ARBA" id="ARBA00010617"/>
    </source>
</evidence>
<comment type="caution">
    <text evidence="9">The sequence shown here is derived from an EMBL/GenBank/DDBJ whole genome shotgun (WGS) entry which is preliminary data.</text>
</comment>
<dbReference type="InterPro" id="IPR001128">
    <property type="entry name" value="Cyt_P450"/>
</dbReference>
<dbReference type="PRINTS" id="PR00465">
    <property type="entry name" value="EP450IV"/>
</dbReference>
<comment type="function">
    <text evidence="6">Cytochromes P450 are a group of heme-thiolate monooxygenases. They oxidize a variety of structurally unrelated compounds, including steroids, fatty acids, and xenobiotics.</text>
</comment>
<keyword evidence="3 7" id="KW-0479">Metal-binding</keyword>
<keyword evidence="2 7" id="KW-0349">Heme</keyword>
<dbReference type="GO" id="GO:0005506">
    <property type="term" value="F:iron ion binding"/>
    <property type="evidence" value="ECO:0007669"/>
    <property type="project" value="InterPro"/>
</dbReference>
<evidence type="ECO:0000256" key="6">
    <source>
        <dbReference type="ARBA" id="ARBA00043906"/>
    </source>
</evidence>
<dbReference type="AlphaFoldDB" id="A0A2T7PX67"/>
<comment type="cofactor">
    <cofactor evidence="7">
        <name>heme</name>
        <dbReference type="ChEBI" id="CHEBI:30413"/>
    </cofactor>
</comment>
<name>A0A2T7PX67_POMCA</name>
<sequence length="787" mass="88868">METHVQHRTRTGARKLSDQGSPITEARPDYTRLPQSCICRAVAPVTLDLYLNFLRSRAPEAATQATTCWERLQAAMRPTSNLRLDELTFQTNRHIPDCYLGPCLTEEENPQPDCDPVWINQGGAAVFLCVKKLLDVSQNFQELDGVPLNFVELDKVPPDFQALKKVPQDFQELNKVPQDFQELNKITVLHSLYFSLALHIFCASIKDRMQFCTIFTGDRRMARYKTSTWHRLGYPGPTCSSILGNYWEVMMERSALYRSREAVSQNKKLRTSQRGLIHLGLSPVLVISDTSLIAGVLENESGCFTNRSMLRHLNPCAGRLANYLNKELQRTDTVSLKEFVTSYEYDVIASMLFGLKLDHHFDSSSDPFFRCMTSAFKTVPAEYEGFQFLEAGDYLDLLLRRGASLSPVTLPPYELSWPEVYGNLLLWILHSHQTMISTLQFVIYMLAHNPEYQTMAFDEMKFTLGKDNLTYNDLQELAVLDSVILETLRLFSPVQEIWRRSSSETRIFGIAFPKDVDILIPVDLVHSSDSNFSHPDDFKPERWGLGTFGQLPHPAFLPFGYGPRACIASDLVLLQLKVALVHCMRLVEFDVARQDPLPPNQHLEVKLGVGVTTEGILRPATSVKVRLILRGPGLPPPPPTQQIPMSVLPPFGAATLQPSPAPPQPSPVSVAPKVIQTPQETPPSFKPPISAQLIETDQGVQPVKTRERDFLIHLLTFRYLTSTLPASLDPDTRRERKWKEDKQLTSRWRKDAIVSEVDTKEVGKQMLPSLASRALMVKQATLATLLL</sequence>
<dbReference type="GO" id="GO:0008395">
    <property type="term" value="F:steroid hydroxylase activity"/>
    <property type="evidence" value="ECO:0007669"/>
    <property type="project" value="TreeGrafter"/>
</dbReference>
<dbReference type="InterPro" id="IPR036396">
    <property type="entry name" value="Cyt_P450_sf"/>
</dbReference>
<dbReference type="Gene3D" id="1.10.630.10">
    <property type="entry name" value="Cytochrome P450"/>
    <property type="match status" value="2"/>
</dbReference>
<proteinExistence type="inferred from homology"/>
<dbReference type="OrthoDB" id="2789670at2759"/>
<dbReference type="EMBL" id="PZQS01000001">
    <property type="protein sequence ID" value="PVD37999.1"/>
    <property type="molecule type" value="Genomic_DNA"/>
</dbReference>
<dbReference type="Proteomes" id="UP000245119">
    <property type="component" value="Linkage Group LG1"/>
</dbReference>
<gene>
    <name evidence="9" type="ORF">C0Q70_00602</name>
</gene>
<evidence type="ECO:0000256" key="3">
    <source>
        <dbReference type="ARBA" id="ARBA00022723"/>
    </source>
</evidence>
<keyword evidence="10" id="KW-1185">Reference proteome</keyword>
<evidence type="ECO:0000256" key="4">
    <source>
        <dbReference type="ARBA" id="ARBA00023002"/>
    </source>
</evidence>
<organism evidence="9 10">
    <name type="scientific">Pomacea canaliculata</name>
    <name type="common">Golden apple snail</name>
    <dbReference type="NCBI Taxonomy" id="400727"/>
    <lineage>
        <taxon>Eukaryota</taxon>
        <taxon>Metazoa</taxon>
        <taxon>Spiralia</taxon>
        <taxon>Lophotrochozoa</taxon>
        <taxon>Mollusca</taxon>
        <taxon>Gastropoda</taxon>
        <taxon>Caenogastropoda</taxon>
        <taxon>Architaenioglossa</taxon>
        <taxon>Ampullarioidea</taxon>
        <taxon>Ampullariidae</taxon>
        <taxon>Pomacea</taxon>
    </lineage>
</organism>
<dbReference type="InterPro" id="IPR002403">
    <property type="entry name" value="Cyt_P450_E_grp-IV"/>
</dbReference>
<comment type="similarity">
    <text evidence="1">Belongs to the cytochrome P450 family.</text>
</comment>
<dbReference type="SUPFAM" id="SSF48264">
    <property type="entry name" value="Cytochrome P450"/>
    <property type="match status" value="1"/>
</dbReference>
<feature type="compositionally biased region" description="Basic residues" evidence="8">
    <location>
        <begin position="1"/>
        <end position="13"/>
    </location>
</feature>
<evidence type="ECO:0000313" key="10">
    <source>
        <dbReference type="Proteomes" id="UP000245119"/>
    </source>
</evidence>
<dbReference type="PANTHER" id="PTHR24302:SF15">
    <property type="entry name" value="FATTY-ACID PEROXYGENASE"/>
    <property type="match status" value="1"/>
</dbReference>
<keyword evidence="5 7" id="KW-0408">Iron</keyword>
<reference evidence="9 10" key="1">
    <citation type="submission" date="2018-04" db="EMBL/GenBank/DDBJ databases">
        <title>The genome of golden apple snail Pomacea canaliculata provides insight into stress tolerance and invasive adaptation.</title>
        <authorList>
            <person name="Liu C."/>
            <person name="Liu B."/>
            <person name="Ren Y."/>
            <person name="Zhang Y."/>
            <person name="Wang H."/>
            <person name="Li S."/>
            <person name="Jiang F."/>
            <person name="Yin L."/>
            <person name="Zhang G."/>
            <person name="Qian W."/>
            <person name="Fan W."/>
        </authorList>
    </citation>
    <scope>NUCLEOTIDE SEQUENCE [LARGE SCALE GENOMIC DNA]</scope>
    <source>
        <strain evidence="9">SZHN2017</strain>
        <tissue evidence="9">Muscle</tissue>
    </source>
</reference>
<feature type="region of interest" description="Disordered" evidence="8">
    <location>
        <begin position="1"/>
        <end position="28"/>
    </location>
</feature>
<evidence type="ECO:0000313" key="9">
    <source>
        <dbReference type="EMBL" id="PVD37999.1"/>
    </source>
</evidence>
<evidence type="ECO:0000256" key="8">
    <source>
        <dbReference type="SAM" id="MobiDB-lite"/>
    </source>
</evidence>
<dbReference type="Pfam" id="PF00067">
    <property type="entry name" value="p450"/>
    <property type="match status" value="1"/>
</dbReference>
<feature type="binding site" description="axial binding residue" evidence="7">
    <location>
        <position position="566"/>
    </location>
    <ligand>
        <name>heme</name>
        <dbReference type="ChEBI" id="CHEBI:30413"/>
    </ligand>
    <ligandPart>
        <name>Fe</name>
        <dbReference type="ChEBI" id="CHEBI:18248"/>
    </ligandPart>
</feature>
<dbReference type="GO" id="GO:0016705">
    <property type="term" value="F:oxidoreductase activity, acting on paired donors, with incorporation or reduction of molecular oxygen"/>
    <property type="evidence" value="ECO:0007669"/>
    <property type="project" value="InterPro"/>
</dbReference>
<accession>A0A2T7PX67</accession>
<dbReference type="PRINTS" id="PR00385">
    <property type="entry name" value="P450"/>
</dbReference>
<dbReference type="PANTHER" id="PTHR24302">
    <property type="entry name" value="CYTOCHROME P450 FAMILY 3"/>
    <property type="match status" value="1"/>
</dbReference>
<dbReference type="GO" id="GO:0020037">
    <property type="term" value="F:heme binding"/>
    <property type="evidence" value="ECO:0007669"/>
    <property type="project" value="InterPro"/>
</dbReference>
<evidence type="ECO:0000256" key="2">
    <source>
        <dbReference type="ARBA" id="ARBA00022617"/>
    </source>
</evidence>
<keyword evidence="4" id="KW-0560">Oxidoreductase</keyword>
<evidence type="ECO:0000256" key="5">
    <source>
        <dbReference type="ARBA" id="ARBA00023004"/>
    </source>
</evidence>
<dbReference type="InterPro" id="IPR017972">
    <property type="entry name" value="Cyt_P450_CS"/>
</dbReference>
<dbReference type="PROSITE" id="PS00086">
    <property type="entry name" value="CYTOCHROME_P450"/>
    <property type="match status" value="1"/>
</dbReference>
<evidence type="ECO:0000256" key="7">
    <source>
        <dbReference type="PIRSR" id="PIRSR602403-1"/>
    </source>
</evidence>